<dbReference type="EMBL" id="JWZX01001101">
    <property type="protein sequence ID" value="KOO34763.1"/>
    <property type="molecule type" value="Genomic_DNA"/>
</dbReference>
<name>A0A0M0K8N8_9EUKA</name>
<reference evidence="2" key="1">
    <citation type="journal article" date="2015" name="PLoS Genet.">
        <title>Genome Sequence and Transcriptome Analyses of Chrysochromulina tobin: Metabolic Tools for Enhanced Algal Fitness in the Prominent Order Prymnesiales (Haptophyceae).</title>
        <authorList>
            <person name="Hovde B.T."/>
            <person name="Deodato C.R."/>
            <person name="Hunsperger H.M."/>
            <person name="Ryken S.A."/>
            <person name="Yost W."/>
            <person name="Jha R.K."/>
            <person name="Patterson J."/>
            <person name="Monnat R.J. Jr."/>
            <person name="Barlow S.B."/>
            <person name="Starkenburg S.R."/>
            <person name="Cattolico R.A."/>
        </authorList>
    </citation>
    <scope>NUCLEOTIDE SEQUENCE</scope>
    <source>
        <strain evidence="2">CCMP291</strain>
    </source>
</reference>
<accession>A0A0M0K8N8</accession>
<comment type="caution">
    <text evidence="1">The sequence shown here is derived from an EMBL/GenBank/DDBJ whole genome shotgun (WGS) entry which is preliminary data.</text>
</comment>
<sequence>MAVGAVGVAGVVTARRAAGFRARARKAALRMALQRARAAQVAVWIEQFGIPNCGRLERDELAELLQHLKPEMGVPSAHVLDQLLIHATEVKTYSLYLRGDPNGSVCAELIMPTVSAYTTYCAVASAFDRRAGKGGMVALHELPALLREANHGVVPCETREFDYVMDCCSALLPGGLPLESTSVLSRQDVLLPFLAREIKFGKRVHVQDLLDDNASDDTISIKSDDDYGSIDDVEEDEEELERRWDDIEVHLSRFHLRQGRALRIQTALRRFTAVRFLARCRIAAIKVQSAARRKFAWQRMRKRRKAAAIISRMAKGVKPRRQAQLRRKAATVIGRVARGRVTRMMILRMQSMVRAVPSLPRMGSMASFGSMRSLGSMKSFRERRGSLTVPLTGSVKHRLVARSNTLPVRGERRNERVSGLARDKAKEVSRACVIS</sequence>
<dbReference type="Proteomes" id="UP000037460">
    <property type="component" value="Unassembled WGS sequence"/>
</dbReference>
<protein>
    <submittedName>
        <fullName evidence="1">Uncharacterized protein</fullName>
    </submittedName>
</protein>
<evidence type="ECO:0000313" key="1">
    <source>
        <dbReference type="EMBL" id="KOO34763.1"/>
    </source>
</evidence>
<dbReference type="AlphaFoldDB" id="A0A0M0K8N8"/>
<evidence type="ECO:0000313" key="2">
    <source>
        <dbReference type="Proteomes" id="UP000037460"/>
    </source>
</evidence>
<keyword evidence="2" id="KW-1185">Reference proteome</keyword>
<proteinExistence type="predicted"/>
<organism evidence="1 2">
    <name type="scientific">Chrysochromulina tobinii</name>
    <dbReference type="NCBI Taxonomy" id="1460289"/>
    <lineage>
        <taxon>Eukaryota</taxon>
        <taxon>Haptista</taxon>
        <taxon>Haptophyta</taxon>
        <taxon>Prymnesiophyceae</taxon>
        <taxon>Prymnesiales</taxon>
        <taxon>Chrysochromulinaceae</taxon>
        <taxon>Chrysochromulina</taxon>
    </lineage>
</organism>
<gene>
    <name evidence="1" type="ORF">Ctob_016531</name>
</gene>